<dbReference type="RefSeq" id="WP_208994904.1">
    <property type="nucleotide sequence ID" value="NZ_SMLY01000051.1"/>
</dbReference>
<dbReference type="EMBL" id="VLLF01000001">
    <property type="protein sequence ID" value="TWI93231.1"/>
    <property type="molecule type" value="Genomic_DNA"/>
</dbReference>
<accession>A0A562THV5</accession>
<evidence type="ECO:0000313" key="3">
    <source>
        <dbReference type="Proteomes" id="UP000320593"/>
    </source>
</evidence>
<sequence>MSDKVAPDKSVHFDPGFMARRDAARERIDVLTGAHAGNAADRLAWFNAVYREANGDPAAVPWADLKPKAALVEWLQRHPGHGKRAIDIGCGLGDNAEALALAGYETTAFDLSPDAISWAKQRFSDTSVNYVANDLFAVPHAWKNAFDLVHECYTIQALDGDLRRQSLAALAGLVAPGGTLLVISRCREEGGEPKGPPWPLAPSEWRAFETHGLKIAGEHFYSVQRPDRTIQHVLAEFTRPA</sequence>
<name>A0A562THV5_9HYPH</name>
<proteinExistence type="predicted"/>
<evidence type="ECO:0000259" key="1">
    <source>
        <dbReference type="Pfam" id="PF13649"/>
    </source>
</evidence>
<dbReference type="SUPFAM" id="SSF53335">
    <property type="entry name" value="S-adenosyl-L-methionine-dependent methyltransferases"/>
    <property type="match status" value="1"/>
</dbReference>
<feature type="domain" description="Methyltransferase" evidence="1">
    <location>
        <begin position="86"/>
        <end position="178"/>
    </location>
</feature>
<dbReference type="InterPro" id="IPR041698">
    <property type="entry name" value="Methyltransf_25"/>
</dbReference>
<dbReference type="CDD" id="cd02440">
    <property type="entry name" value="AdoMet_MTases"/>
    <property type="match status" value="1"/>
</dbReference>
<keyword evidence="2" id="KW-0489">Methyltransferase</keyword>
<dbReference type="InterPro" id="IPR029063">
    <property type="entry name" value="SAM-dependent_MTases_sf"/>
</dbReference>
<dbReference type="Gene3D" id="3.40.50.150">
    <property type="entry name" value="Vaccinia Virus protein VP39"/>
    <property type="match status" value="1"/>
</dbReference>
<keyword evidence="3" id="KW-1185">Reference proteome</keyword>
<dbReference type="GO" id="GO:0032259">
    <property type="term" value="P:methylation"/>
    <property type="evidence" value="ECO:0007669"/>
    <property type="project" value="UniProtKB-KW"/>
</dbReference>
<dbReference type="AlphaFoldDB" id="A0A562THV5"/>
<dbReference type="GO" id="GO:0010420">
    <property type="term" value="F:polyprenyldihydroxybenzoate methyltransferase activity"/>
    <property type="evidence" value="ECO:0007669"/>
    <property type="project" value="TreeGrafter"/>
</dbReference>
<protein>
    <submittedName>
        <fullName evidence="2">Methyltransferase family protein</fullName>
    </submittedName>
</protein>
<dbReference type="Proteomes" id="UP000320593">
    <property type="component" value="Unassembled WGS sequence"/>
</dbReference>
<dbReference type="PANTHER" id="PTHR43464:SF23">
    <property type="entry name" value="JUVENILE HORMONE ACID O-METHYLTRANSFERASE"/>
    <property type="match status" value="1"/>
</dbReference>
<comment type="caution">
    <text evidence="2">The sequence shown here is derived from an EMBL/GenBank/DDBJ whole genome shotgun (WGS) entry which is preliminary data.</text>
</comment>
<dbReference type="PANTHER" id="PTHR43464">
    <property type="entry name" value="METHYLTRANSFERASE"/>
    <property type="match status" value="1"/>
</dbReference>
<gene>
    <name evidence="2" type="ORF">JM93_00786</name>
</gene>
<reference evidence="2 3" key="1">
    <citation type="submission" date="2019-07" db="EMBL/GenBank/DDBJ databases">
        <title>Genomic Encyclopedia of Archaeal and Bacterial Type Strains, Phase II (KMG-II): from individual species to whole genera.</title>
        <authorList>
            <person name="Goeker M."/>
        </authorList>
    </citation>
    <scope>NUCLEOTIDE SEQUENCE [LARGE SCALE GENOMIC DNA]</scope>
    <source>
        <strain evidence="2 3">ATCC BAA-252</strain>
    </source>
</reference>
<keyword evidence="2" id="KW-0808">Transferase</keyword>
<dbReference type="Pfam" id="PF13649">
    <property type="entry name" value="Methyltransf_25"/>
    <property type="match status" value="1"/>
</dbReference>
<organism evidence="2 3">
    <name type="scientific">Roseibium hamelinense</name>
    <dbReference type="NCBI Taxonomy" id="150831"/>
    <lineage>
        <taxon>Bacteria</taxon>
        <taxon>Pseudomonadati</taxon>
        <taxon>Pseudomonadota</taxon>
        <taxon>Alphaproteobacteria</taxon>
        <taxon>Hyphomicrobiales</taxon>
        <taxon>Stappiaceae</taxon>
        <taxon>Roseibium</taxon>
    </lineage>
</organism>
<evidence type="ECO:0000313" key="2">
    <source>
        <dbReference type="EMBL" id="TWI93231.1"/>
    </source>
</evidence>